<dbReference type="EMBL" id="JASCZI010271949">
    <property type="protein sequence ID" value="MED6218194.1"/>
    <property type="molecule type" value="Genomic_DNA"/>
</dbReference>
<evidence type="ECO:0000313" key="3">
    <source>
        <dbReference type="Proteomes" id="UP001341840"/>
    </source>
</evidence>
<gene>
    <name evidence="2" type="ORF">PIB30_024679</name>
</gene>
<comment type="caution">
    <text evidence="2">The sequence shown here is derived from an EMBL/GenBank/DDBJ whole genome shotgun (WGS) entry which is preliminary data.</text>
</comment>
<feature type="compositionally biased region" description="Polar residues" evidence="1">
    <location>
        <begin position="96"/>
        <end position="112"/>
    </location>
</feature>
<feature type="compositionally biased region" description="Polar residues" evidence="1">
    <location>
        <begin position="11"/>
        <end position="23"/>
    </location>
</feature>
<keyword evidence="3" id="KW-1185">Reference proteome</keyword>
<evidence type="ECO:0000256" key="1">
    <source>
        <dbReference type="SAM" id="MobiDB-lite"/>
    </source>
</evidence>
<feature type="compositionally biased region" description="Polar residues" evidence="1">
    <location>
        <begin position="29"/>
        <end position="38"/>
    </location>
</feature>
<name>A0ABU6Z6M0_9FABA</name>
<sequence>MPKVKRFVNPLRSTPQSSTNNHQSHQDQVHTSSTNFSPLNHDLGIPSISDDQVQTSPSHVSPNHDSRMPSNSEGTDDHSLSNQESQGNAMRIGGRRSSSFWGSANNRQTWEN</sequence>
<proteinExistence type="predicted"/>
<protein>
    <submittedName>
        <fullName evidence="2">Uncharacterized protein</fullName>
    </submittedName>
</protein>
<evidence type="ECO:0000313" key="2">
    <source>
        <dbReference type="EMBL" id="MED6218194.1"/>
    </source>
</evidence>
<feature type="region of interest" description="Disordered" evidence="1">
    <location>
        <begin position="1"/>
        <end position="112"/>
    </location>
</feature>
<organism evidence="2 3">
    <name type="scientific">Stylosanthes scabra</name>
    <dbReference type="NCBI Taxonomy" id="79078"/>
    <lineage>
        <taxon>Eukaryota</taxon>
        <taxon>Viridiplantae</taxon>
        <taxon>Streptophyta</taxon>
        <taxon>Embryophyta</taxon>
        <taxon>Tracheophyta</taxon>
        <taxon>Spermatophyta</taxon>
        <taxon>Magnoliopsida</taxon>
        <taxon>eudicotyledons</taxon>
        <taxon>Gunneridae</taxon>
        <taxon>Pentapetalae</taxon>
        <taxon>rosids</taxon>
        <taxon>fabids</taxon>
        <taxon>Fabales</taxon>
        <taxon>Fabaceae</taxon>
        <taxon>Papilionoideae</taxon>
        <taxon>50 kb inversion clade</taxon>
        <taxon>dalbergioids sensu lato</taxon>
        <taxon>Dalbergieae</taxon>
        <taxon>Pterocarpus clade</taxon>
        <taxon>Stylosanthes</taxon>
    </lineage>
</organism>
<feature type="compositionally biased region" description="Polar residues" evidence="1">
    <location>
        <begin position="49"/>
        <end position="61"/>
    </location>
</feature>
<accession>A0ABU6Z6M0</accession>
<reference evidence="2 3" key="1">
    <citation type="journal article" date="2023" name="Plants (Basel)">
        <title>Bridging the Gap: Combining Genomics and Transcriptomics Approaches to Understand Stylosanthes scabra, an Orphan Legume from the Brazilian Caatinga.</title>
        <authorList>
            <person name="Ferreira-Neto J.R.C."/>
            <person name="da Silva M.D."/>
            <person name="Binneck E."/>
            <person name="de Melo N.F."/>
            <person name="da Silva R.H."/>
            <person name="de Melo A.L.T.M."/>
            <person name="Pandolfi V."/>
            <person name="Bustamante F.O."/>
            <person name="Brasileiro-Vidal A.C."/>
            <person name="Benko-Iseppon A.M."/>
        </authorList>
    </citation>
    <scope>NUCLEOTIDE SEQUENCE [LARGE SCALE GENOMIC DNA]</scope>
    <source>
        <tissue evidence="2">Leaves</tissue>
    </source>
</reference>
<dbReference type="Proteomes" id="UP001341840">
    <property type="component" value="Unassembled WGS sequence"/>
</dbReference>